<dbReference type="Proteomes" id="UP000075714">
    <property type="component" value="Unassembled WGS sequence"/>
</dbReference>
<protein>
    <submittedName>
        <fullName evidence="1">Uncharacterized protein</fullName>
    </submittedName>
</protein>
<reference evidence="2" key="1">
    <citation type="journal article" date="2016" name="Nat. Commun.">
        <title>The Gonium pectorale genome demonstrates co-option of cell cycle regulation during the evolution of multicellularity.</title>
        <authorList>
            <person name="Hanschen E.R."/>
            <person name="Marriage T.N."/>
            <person name="Ferris P.J."/>
            <person name="Hamaji T."/>
            <person name="Toyoda A."/>
            <person name="Fujiyama A."/>
            <person name="Neme R."/>
            <person name="Noguchi H."/>
            <person name="Minakuchi Y."/>
            <person name="Suzuki M."/>
            <person name="Kawai-Toyooka H."/>
            <person name="Smith D.R."/>
            <person name="Sparks H."/>
            <person name="Anderson J."/>
            <person name="Bakaric R."/>
            <person name="Luria V."/>
            <person name="Karger A."/>
            <person name="Kirschner M.W."/>
            <person name="Durand P.M."/>
            <person name="Michod R.E."/>
            <person name="Nozaki H."/>
            <person name="Olson B.J."/>
        </authorList>
    </citation>
    <scope>NUCLEOTIDE SEQUENCE [LARGE SCALE GENOMIC DNA]</scope>
    <source>
        <strain evidence="2">NIES-2863</strain>
    </source>
</reference>
<dbReference type="OrthoDB" id="561585at2759"/>
<gene>
    <name evidence="1" type="ORF">GPECTOR_5000g1271</name>
</gene>
<proteinExistence type="predicted"/>
<organism evidence="1 2">
    <name type="scientific">Gonium pectorale</name>
    <name type="common">Green alga</name>
    <dbReference type="NCBI Taxonomy" id="33097"/>
    <lineage>
        <taxon>Eukaryota</taxon>
        <taxon>Viridiplantae</taxon>
        <taxon>Chlorophyta</taxon>
        <taxon>core chlorophytes</taxon>
        <taxon>Chlorophyceae</taxon>
        <taxon>CS clade</taxon>
        <taxon>Chlamydomonadales</taxon>
        <taxon>Volvocaceae</taxon>
        <taxon>Gonium</taxon>
    </lineage>
</organism>
<evidence type="ECO:0000313" key="1">
    <source>
        <dbReference type="EMBL" id="KXZ57045.1"/>
    </source>
</evidence>
<dbReference type="AlphaFoldDB" id="A0A150H4U4"/>
<comment type="caution">
    <text evidence="1">The sequence shown here is derived from an EMBL/GenBank/DDBJ whole genome shotgun (WGS) entry which is preliminary data.</text>
</comment>
<evidence type="ECO:0000313" key="2">
    <source>
        <dbReference type="Proteomes" id="UP000075714"/>
    </source>
</evidence>
<sequence>MSDEDVIAVRERVDSATFVRLAIVEGMLRPKARRSRKGANTLVRTWRLDPADPDGRLQLRMLSPLGPVGEKRYLLPHQLQTDPNKLWQTEDVVQIVNTRPGPDAVAGCSFYLDSEDEKALHKYCQGNECVLDVTGPRVAARAARRATHRQQGLSVRKQSKAAKLGALLNPQTARTAAVVRPAAVSQRGRACFAKRMHDV</sequence>
<dbReference type="EMBL" id="LSYV01000001">
    <property type="protein sequence ID" value="KXZ57045.1"/>
    <property type="molecule type" value="Genomic_DNA"/>
</dbReference>
<keyword evidence="2" id="KW-1185">Reference proteome</keyword>
<name>A0A150H4U4_GONPE</name>
<accession>A0A150H4U4</accession>